<organism evidence="1 2">
    <name type="scientific">Phytophthora ramorum</name>
    <name type="common">Sudden oak death agent</name>
    <dbReference type="NCBI Taxonomy" id="164328"/>
    <lineage>
        <taxon>Eukaryota</taxon>
        <taxon>Sar</taxon>
        <taxon>Stramenopiles</taxon>
        <taxon>Oomycota</taxon>
        <taxon>Peronosporomycetes</taxon>
        <taxon>Peronosporales</taxon>
        <taxon>Peronosporaceae</taxon>
        <taxon>Phytophthora</taxon>
    </lineage>
</organism>
<dbReference type="VEuPathDB" id="FungiDB:KRP22_7968"/>
<keyword evidence="2" id="KW-1185">Reference proteome</keyword>
<evidence type="ECO:0008006" key="3">
    <source>
        <dbReference type="Google" id="ProtNLM"/>
    </source>
</evidence>
<dbReference type="SUPFAM" id="SSF48371">
    <property type="entry name" value="ARM repeat"/>
    <property type="match status" value="1"/>
</dbReference>
<dbReference type="InterPro" id="IPR016024">
    <property type="entry name" value="ARM-type_fold"/>
</dbReference>
<name>H3GTJ7_PHYRM</name>
<evidence type="ECO:0000313" key="2">
    <source>
        <dbReference type="Proteomes" id="UP000005238"/>
    </source>
</evidence>
<reference evidence="2" key="1">
    <citation type="journal article" date="2006" name="Science">
        <title>Phytophthora genome sequences uncover evolutionary origins and mechanisms of pathogenesis.</title>
        <authorList>
            <person name="Tyler B.M."/>
            <person name="Tripathy S."/>
            <person name="Zhang X."/>
            <person name="Dehal P."/>
            <person name="Jiang R.H."/>
            <person name="Aerts A."/>
            <person name="Arredondo F.D."/>
            <person name="Baxter L."/>
            <person name="Bensasson D."/>
            <person name="Beynon J.L."/>
            <person name="Chapman J."/>
            <person name="Damasceno C.M."/>
            <person name="Dorrance A.E."/>
            <person name="Dou D."/>
            <person name="Dickerman A.W."/>
            <person name="Dubchak I.L."/>
            <person name="Garbelotto M."/>
            <person name="Gijzen M."/>
            <person name="Gordon S.G."/>
            <person name="Govers F."/>
            <person name="Grunwald N.J."/>
            <person name="Huang W."/>
            <person name="Ivors K.L."/>
            <person name="Jones R.W."/>
            <person name="Kamoun S."/>
            <person name="Krampis K."/>
            <person name="Lamour K.H."/>
            <person name="Lee M.K."/>
            <person name="McDonald W.H."/>
            <person name="Medina M."/>
            <person name="Meijer H.J."/>
            <person name="Nordberg E.K."/>
            <person name="Maclean D.J."/>
            <person name="Ospina-Giraldo M.D."/>
            <person name="Morris P.F."/>
            <person name="Phuntumart V."/>
            <person name="Putnam N.H."/>
            <person name="Rash S."/>
            <person name="Rose J.K."/>
            <person name="Sakihama Y."/>
            <person name="Salamov A.A."/>
            <person name="Savidor A."/>
            <person name="Scheuring C.F."/>
            <person name="Smith B.M."/>
            <person name="Sobral B.W."/>
            <person name="Terry A."/>
            <person name="Torto-Alalibo T.A."/>
            <person name="Win J."/>
            <person name="Xu Z."/>
            <person name="Zhang H."/>
            <person name="Grigoriev I.V."/>
            <person name="Rokhsar D.S."/>
            <person name="Boore J.L."/>
        </authorList>
    </citation>
    <scope>NUCLEOTIDE SEQUENCE [LARGE SCALE GENOMIC DNA]</scope>
    <source>
        <strain evidence="2">Pr102</strain>
    </source>
</reference>
<dbReference type="eggNOG" id="ENOG502S3I3">
    <property type="taxonomic scope" value="Eukaryota"/>
</dbReference>
<proteinExistence type="predicted"/>
<dbReference type="OMA" id="FDIMADW"/>
<accession>H3GTJ7</accession>
<dbReference type="VEuPathDB" id="FungiDB:KRP23_2179"/>
<sequence>MSRSEQEDDWIDEVQHREGFVLDEGMSGLEIPDREVTYRRANVETQFMTSRFDSQVRGSFGYEIGQIQTNGSMARCLQTEDVFAPPPPGKVVFTTTPATLQDLDDGSTVLGLDPMQDKSKEFLYAGPGNGAKAENSSKSQVFVPTGEVPDAQEVGYRQVNPMFESCEPAGVIFRTLHKAMRAQDVEFSCSPDWTMDAYGLIAAEEVFFNVHLHRMAMKSTIRVDFNLRSGDELKFLGLTDSIRKECRAIDKDMIGLPELSFDFLADWSAPGELFPGSLSVDSQELSMLLLEINSEAPPFTRYEVAKRLKELCQYDSNRRALADLLKEQFVSGLQSMLKDDNEDIVRFAIYTILNFADDIATLNDLELPRLPETLRDILTLSQKDSTKKLAGDLYKTINAVC</sequence>
<evidence type="ECO:0000313" key="1">
    <source>
        <dbReference type="EnsemblProtists" id="Phyra80469"/>
    </source>
</evidence>
<dbReference type="HOGENOM" id="CLU_726623_0_0_1"/>
<dbReference type="EnsemblProtists" id="Phyra80469">
    <property type="protein sequence ID" value="Phyra80469"/>
    <property type="gene ID" value="Phyra80469"/>
</dbReference>
<reference evidence="1" key="2">
    <citation type="submission" date="2015-06" db="UniProtKB">
        <authorList>
            <consortium name="EnsemblProtists"/>
        </authorList>
    </citation>
    <scope>IDENTIFICATION</scope>
    <source>
        <strain evidence="1">Pr102</strain>
    </source>
</reference>
<dbReference type="Proteomes" id="UP000005238">
    <property type="component" value="Unassembled WGS sequence"/>
</dbReference>
<dbReference type="AlphaFoldDB" id="H3GTJ7"/>
<protein>
    <recommendedName>
        <fullName evidence="3">KA1 domain-containing protein</fullName>
    </recommendedName>
</protein>
<dbReference type="InParanoid" id="H3GTJ7"/>
<dbReference type="EMBL" id="DS566046">
    <property type="status" value="NOT_ANNOTATED_CDS"/>
    <property type="molecule type" value="Genomic_DNA"/>
</dbReference>